<proteinExistence type="predicted"/>
<dbReference type="InterPro" id="IPR056098">
    <property type="entry name" value="Acb2/Tad1_hairpin"/>
</dbReference>
<dbReference type="RefSeq" id="WP_185675874.1">
    <property type="nucleotide sequence ID" value="NZ_JACHVB010000035.1"/>
</dbReference>
<keyword evidence="1" id="KW-0547">Nucleotide-binding</keyword>
<comment type="caution">
    <text evidence="3">The sequence shown here is derived from an EMBL/GenBank/DDBJ whole genome shotgun (WGS) entry which is preliminary data.</text>
</comment>
<keyword evidence="4" id="KW-1185">Reference proteome</keyword>
<protein>
    <recommendedName>
        <fullName evidence="2">Acb2/Tad1 hairpin domain-containing protein</fullName>
    </recommendedName>
</protein>
<evidence type="ECO:0000313" key="4">
    <source>
        <dbReference type="Proteomes" id="UP000546464"/>
    </source>
</evidence>
<reference evidence="3 4" key="1">
    <citation type="submission" date="2020-07" db="EMBL/GenBank/DDBJ databases">
        <authorList>
            <person name="Feng X."/>
        </authorList>
    </citation>
    <scope>NUCLEOTIDE SEQUENCE [LARGE SCALE GENOMIC DNA]</scope>
    <source>
        <strain evidence="3 4">JCM31066</strain>
    </source>
</reference>
<evidence type="ECO:0000313" key="3">
    <source>
        <dbReference type="EMBL" id="MBC2594908.1"/>
    </source>
</evidence>
<dbReference type="AlphaFoldDB" id="A0A842HFU5"/>
<dbReference type="EMBL" id="JACHVB010000035">
    <property type="protein sequence ID" value="MBC2594908.1"/>
    <property type="molecule type" value="Genomic_DNA"/>
</dbReference>
<sequence>MKFKKKPITIDAITFDELVEHGLKYGGNTVEGVPWSFQYNGHAVTHETDDCYIISTLEGDMKMTRGDMLLIGITGEIYPCKLDIFEASYDPCDDAEECLPPHPMRPIHDHVVNGLNEAIDVLAVDEPGPGGANHEYALRLNRDREKSLHDTTIIRFQNGPIQESGFNGLSNEALLAVLIDRMRGFQHQREGDNPERVPGFNFASRGKYACKENACALTHLEEAMMWLQKRTRDRMARGVEGTHKV</sequence>
<dbReference type="Proteomes" id="UP000546464">
    <property type="component" value="Unassembled WGS sequence"/>
</dbReference>
<accession>A0A842HFU5</accession>
<dbReference type="Pfam" id="PF24729">
    <property type="entry name" value="Acb2_Tad1_hairpin"/>
    <property type="match status" value="1"/>
</dbReference>
<feature type="domain" description="Acb2/Tad1 hairpin" evidence="2">
    <location>
        <begin position="153"/>
        <end position="231"/>
    </location>
</feature>
<evidence type="ECO:0000256" key="1">
    <source>
        <dbReference type="ARBA" id="ARBA00022741"/>
    </source>
</evidence>
<evidence type="ECO:0000259" key="2">
    <source>
        <dbReference type="Pfam" id="PF24729"/>
    </source>
</evidence>
<gene>
    <name evidence="3" type="ORF">H5P28_11630</name>
</gene>
<organism evidence="3 4">
    <name type="scientific">Ruficoccus amylovorans</name>
    <dbReference type="NCBI Taxonomy" id="1804625"/>
    <lineage>
        <taxon>Bacteria</taxon>
        <taxon>Pseudomonadati</taxon>
        <taxon>Verrucomicrobiota</taxon>
        <taxon>Opitutia</taxon>
        <taxon>Puniceicoccales</taxon>
        <taxon>Cerasicoccaceae</taxon>
        <taxon>Ruficoccus</taxon>
    </lineage>
</organism>
<name>A0A842HFU5_9BACT</name>